<evidence type="ECO:0000259" key="12">
    <source>
        <dbReference type="PROSITE" id="PS51684"/>
    </source>
</evidence>
<dbReference type="Gene3D" id="3.30.300.110">
    <property type="entry name" value="Met-10+ protein-like domains"/>
    <property type="match status" value="1"/>
</dbReference>
<dbReference type="PANTHER" id="PTHR23245:SF36">
    <property type="entry name" value="TRNA (GUANINE(37)-N1)-METHYLTRANSFERASE"/>
    <property type="match status" value="1"/>
</dbReference>
<dbReference type="PROSITE" id="PS51684">
    <property type="entry name" value="SAM_MT_TRM5_TYW2"/>
    <property type="match status" value="1"/>
</dbReference>
<feature type="binding site" evidence="10">
    <location>
        <begin position="341"/>
        <end position="342"/>
    </location>
    <ligand>
        <name>S-adenosyl-L-methionine</name>
        <dbReference type="ChEBI" id="CHEBI:59789"/>
    </ligand>
</feature>
<feature type="binding site" evidence="10">
    <location>
        <begin position="313"/>
        <end position="314"/>
    </location>
    <ligand>
        <name>S-adenosyl-L-methionine</name>
        <dbReference type="ChEBI" id="CHEBI:59789"/>
    </ligand>
</feature>
<evidence type="ECO:0000256" key="5">
    <source>
        <dbReference type="ARBA" id="ARBA00022691"/>
    </source>
</evidence>
<feature type="domain" description="SAM-dependent methyltransferase TRM5/TYW2-type" evidence="12">
    <location>
        <begin position="186"/>
        <end position="497"/>
    </location>
</feature>
<dbReference type="GO" id="GO:0005759">
    <property type="term" value="C:mitochondrial matrix"/>
    <property type="evidence" value="ECO:0007669"/>
    <property type="project" value="UniProtKB-SubCell"/>
</dbReference>
<dbReference type="AlphaFoldDB" id="A0AAD4LL25"/>
<feature type="compositionally biased region" description="Low complexity" evidence="11">
    <location>
        <begin position="367"/>
        <end position="380"/>
    </location>
</feature>
<comment type="subcellular location">
    <subcellularLocation>
        <location evidence="10">Mitochondrion matrix</location>
    </subcellularLocation>
    <subcellularLocation>
        <location evidence="10">Nucleus</location>
    </subcellularLocation>
    <subcellularLocation>
        <location evidence="10">Cytoplasm</location>
    </subcellularLocation>
    <text evidence="10">Predominantly in the mitochondria and in the nucleus.</text>
</comment>
<dbReference type="HAMAP" id="MF_03152">
    <property type="entry name" value="TRM5"/>
    <property type="match status" value="1"/>
</dbReference>
<evidence type="ECO:0000313" key="14">
    <source>
        <dbReference type="Proteomes" id="UP001201163"/>
    </source>
</evidence>
<gene>
    <name evidence="10" type="primary">TRM5</name>
    <name evidence="13" type="ORF">EDB92DRAFT_1838590</name>
</gene>
<reference evidence="13" key="1">
    <citation type="submission" date="2022-01" db="EMBL/GenBank/DDBJ databases">
        <title>Comparative genomics reveals a dynamic genome evolution in the ectomycorrhizal milk-cap (Lactarius) mushrooms.</title>
        <authorList>
            <consortium name="DOE Joint Genome Institute"/>
            <person name="Lebreton A."/>
            <person name="Tang N."/>
            <person name="Kuo A."/>
            <person name="LaButti K."/>
            <person name="Drula E."/>
            <person name="Barry K."/>
            <person name="Clum A."/>
            <person name="Lipzen A."/>
            <person name="Mousain D."/>
            <person name="Ng V."/>
            <person name="Wang R."/>
            <person name="Wang X."/>
            <person name="Dai Y."/>
            <person name="Henrissat B."/>
            <person name="Grigoriev I.V."/>
            <person name="Guerin-Laguette A."/>
            <person name="Yu F."/>
            <person name="Martin F.M."/>
        </authorList>
    </citation>
    <scope>NUCLEOTIDE SEQUENCE</scope>
    <source>
        <strain evidence="13">QP</strain>
    </source>
</reference>
<evidence type="ECO:0000256" key="2">
    <source>
        <dbReference type="ARBA" id="ARBA00022490"/>
    </source>
</evidence>
<dbReference type="FunFam" id="3.30.300.110:FF:000001">
    <property type="entry name" value="tRNA (guanine(37)-N1)-methyltransferase"/>
    <property type="match status" value="1"/>
</dbReference>
<keyword evidence="14" id="KW-1185">Reference proteome</keyword>
<sequence>MFLRSIVLRHPRSFYNFGADIMHRNITIDTSPPQARWMKDTLDRSVFHRTVPVLAARVSAAKTASVLKAEAMQGSAHFLTVGIFNRKGSLPPFLTHTSCPRSFLINLRRVPSVIADTEHPRGDNKLVLFRVQQEADLSTDARSYLTSQSAALTTHNIELTYDYWTADDILNVILPEELLDGSPSGFSATGHLAHMNLNNEYLPYKHIIGQVILDKNKRLRTVVNKLDSIDTQFRFFKMELLAGEPDYVVEHNESDCRFKFDFSRVYWNSRLHTEHARLVNMFQPDELVADVFAGVGPFALPAAKKGCAVLANDLNPESYKYLDVNIRDNNVSDRVRASCVDGREFIRHAPRWIAADPLPGYSGPPLSQSQRRAQSRQQSRGFPLPPRPSPRKRISHFVMNLPDSAITFLDAFRGIFAPSSGSGSVIDLQTLYDVMPMVHCHCFTRELERDAAERDIRQRVEEQLGCVLSAENEVGLHLVRSVAPNKDMYCISFRLPRTTAFG</sequence>
<keyword evidence="2 10" id="KW-0963">Cytoplasm</keyword>
<accession>A0AAD4LL25</accession>
<evidence type="ECO:0000313" key="13">
    <source>
        <dbReference type="EMBL" id="KAH8997235.1"/>
    </source>
</evidence>
<feature type="region of interest" description="Disordered" evidence="11">
    <location>
        <begin position="363"/>
        <end position="390"/>
    </location>
</feature>
<dbReference type="EC" id="2.1.1.228" evidence="10"/>
<dbReference type="CDD" id="cd02440">
    <property type="entry name" value="AdoMet_MTases"/>
    <property type="match status" value="1"/>
</dbReference>
<dbReference type="InterPro" id="IPR056744">
    <property type="entry name" value="TRM5/TYW2-like_N"/>
</dbReference>
<keyword evidence="8 10" id="KW-0539">Nucleus</keyword>
<dbReference type="GO" id="GO:0070901">
    <property type="term" value="P:mitochondrial tRNA methylation"/>
    <property type="evidence" value="ECO:0007669"/>
    <property type="project" value="TreeGrafter"/>
</dbReference>
<evidence type="ECO:0000256" key="11">
    <source>
        <dbReference type="SAM" id="MobiDB-lite"/>
    </source>
</evidence>
<evidence type="ECO:0000256" key="7">
    <source>
        <dbReference type="ARBA" id="ARBA00023128"/>
    </source>
</evidence>
<comment type="catalytic activity">
    <reaction evidence="9 10">
        <text>guanosine(37) in tRNA + S-adenosyl-L-methionine = N(1)-methylguanosine(37) in tRNA + S-adenosyl-L-homocysteine + H(+)</text>
        <dbReference type="Rhea" id="RHEA:36899"/>
        <dbReference type="Rhea" id="RHEA-COMP:10145"/>
        <dbReference type="Rhea" id="RHEA-COMP:10147"/>
        <dbReference type="ChEBI" id="CHEBI:15378"/>
        <dbReference type="ChEBI" id="CHEBI:57856"/>
        <dbReference type="ChEBI" id="CHEBI:59789"/>
        <dbReference type="ChEBI" id="CHEBI:73542"/>
        <dbReference type="ChEBI" id="CHEBI:74269"/>
        <dbReference type="EC" id="2.1.1.228"/>
    </reaction>
</comment>
<comment type="caution">
    <text evidence="13">The sequence shown here is derived from an EMBL/GenBank/DDBJ whole genome shotgun (WGS) entry which is preliminary data.</text>
</comment>
<feature type="binding site" evidence="10">
    <location>
        <position position="275"/>
    </location>
    <ligand>
        <name>S-adenosyl-L-methionine</name>
        <dbReference type="ChEBI" id="CHEBI:59789"/>
    </ligand>
</feature>
<dbReference type="Pfam" id="PF02475">
    <property type="entry name" value="TRM5-TYW2_MTfase"/>
    <property type="match status" value="1"/>
</dbReference>
<evidence type="ECO:0000256" key="1">
    <source>
        <dbReference type="ARBA" id="ARBA00009775"/>
    </source>
</evidence>
<evidence type="ECO:0000256" key="8">
    <source>
        <dbReference type="ARBA" id="ARBA00023242"/>
    </source>
</evidence>
<keyword evidence="5 10" id="KW-0949">S-adenosyl-L-methionine</keyword>
<dbReference type="GO" id="GO:0052906">
    <property type="term" value="F:tRNA (guanine(37)-N1)-methyltransferase activity"/>
    <property type="evidence" value="ECO:0007669"/>
    <property type="project" value="UniProtKB-UniRule"/>
</dbReference>
<organism evidence="13 14">
    <name type="scientific">Lactarius akahatsu</name>
    <dbReference type="NCBI Taxonomy" id="416441"/>
    <lineage>
        <taxon>Eukaryota</taxon>
        <taxon>Fungi</taxon>
        <taxon>Dikarya</taxon>
        <taxon>Basidiomycota</taxon>
        <taxon>Agaricomycotina</taxon>
        <taxon>Agaricomycetes</taxon>
        <taxon>Russulales</taxon>
        <taxon>Russulaceae</taxon>
        <taxon>Lactarius</taxon>
    </lineage>
</organism>
<keyword evidence="3 10" id="KW-0489">Methyltransferase</keyword>
<comment type="similarity">
    <text evidence="10">Belongs to the TRM5 / TYW2 family.</text>
</comment>
<dbReference type="Pfam" id="PF25133">
    <property type="entry name" value="TYW2_N_2"/>
    <property type="match status" value="1"/>
</dbReference>
<dbReference type="PANTHER" id="PTHR23245">
    <property type="entry name" value="TRNA METHYLTRANSFERASE"/>
    <property type="match status" value="1"/>
</dbReference>
<comment type="subunit">
    <text evidence="10">Monomer.</text>
</comment>
<keyword evidence="7 10" id="KW-0496">Mitochondrion</keyword>
<evidence type="ECO:0000256" key="9">
    <source>
        <dbReference type="ARBA" id="ARBA00047783"/>
    </source>
</evidence>
<dbReference type="InterPro" id="IPR029063">
    <property type="entry name" value="SAM-dependent_MTases_sf"/>
</dbReference>
<name>A0AAD4LL25_9AGAM</name>
<protein>
    <recommendedName>
        <fullName evidence="10">tRNA (guanine(37)-N1)-methyltransferase</fullName>
        <ecNumber evidence="10">2.1.1.228</ecNumber>
    </recommendedName>
    <alternativeName>
        <fullName evidence="10">M1G-methyltransferase</fullName>
    </alternativeName>
    <alternativeName>
        <fullName evidence="10">tRNA [GM37] methyltransferase</fullName>
    </alternativeName>
    <alternativeName>
        <fullName evidence="10">tRNA methyltransferase 5</fullName>
    </alternativeName>
</protein>
<dbReference type="GO" id="GO:0002939">
    <property type="term" value="P:tRNA N1-guanine methylation"/>
    <property type="evidence" value="ECO:0007669"/>
    <property type="project" value="TreeGrafter"/>
</dbReference>
<evidence type="ECO:0000256" key="3">
    <source>
        <dbReference type="ARBA" id="ARBA00022603"/>
    </source>
</evidence>
<dbReference type="InterPro" id="IPR025792">
    <property type="entry name" value="tRNA_Gua_MeTrfase_euk"/>
</dbReference>
<dbReference type="EMBL" id="JAKELL010000007">
    <property type="protein sequence ID" value="KAH8997235.1"/>
    <property type="molecule type" value="Genomic_DNA"/>
</dbReference>
<comment type="similarity">
    <text evidence="1">Belongs to the class I-like SAM-binding methyltransferase superfamily. TRM5/TYW2 family.</text>
</comment>
<feature type="binding site" evidence="10">
    <location>
        <position position="400"/>
    </location>
    <ligand>
        <name>S-adenosyl-L-methionine</name>
        <dbReference type="ChEBI" id="CHEBI:59789"/>
    </ligand>
</feature>
<evidence type="ECO:0000256" key="10">
    <source>
        <dbReference type="HAMAP-Rule" id="MF_03152"/>
    </source>
</evidence>
<dbReference type="SUPFAM" id="SSF53335">
    <property type="entry name" value="S-adenosyl-L-methionine-dependent methyltransferases"/>
    <property type="match status" value="1"/>
</dbReference>
<proteinExistence type="inferred from homology"/>
<evidence type="ECO:0000256" key="6">
    <source>
        <dbReference type="ARBA" id="ARBA00022694"/>
    </source>
</evidence>
<keyword evidence="4 10" id="KW-0808">Transferase</keyword>
<dbReference type="InterPro" id="IPR030382">
    <property type="entry name" value="MeTrfase_TRM5/TYW2"/>
</dbReference>
<evidence type="ECO:0000256" key="4">
    <source>
        <dbReference type="ARBA" id="ARBA00022679"/>
    </source>
</evidence>
<dbReference type="Gene3D" id="3.40.50.150">
    <property type="entry name" value="Vaccinia Virus protein VP39"/>
    <property type="match status" value="1"/>
</dbReference>
<dbReference type="Proteomes" id="UP001201163">
    <property type="component" value="Unassembled WGS sequence"/>
</dbReference>
<dbReference type="InterPro" id="IPR056743">
    <property type="entry name" value="TRM5-TYW2-like_MTfase"/>
</dbReference>
<dbReference type="GO" id="GO:0005634">
    <property type="term" value="C:nucleus"/>
    <property type="evidence" value="ECO:0007669"/>
    <property type="project" value="UniProtKB-SubCell"/>
</dbReference>
<keyword evidence="6 10" id="KW-0819">tRNA processing</keyword>
<comment type="function">
    <text evidence="10">Specifically methylates the N1 position of guanosine-37 in various cytoplasmic and mitochondrial tRNAs. Methylation is not dependent on the nature of the nucleoside 5' of the target nucleoside. This is the first step in the biosynthesis of wybutosine (yW), a modified base adjacent to the anticodon of tRNAs and required for accurate decoding.</text>
</comment>